<dbReference type="EMBL" id="UZAM01015408">
    <property type="protein sequence ID" value="VDP38864.1"/>
    <property type="molecule type" value="Genomic_DNA"/>
</dbReference>
<evidence type="ECO:0000313" key="4">
    <source>
        <dbReference type="Proteomes" id="UP000270296"/>
    </source>
</evidence>
<protein>
    <submittedName>
        <fullName evidence="5">HIT domain-containing protein</fullName>
    </submittedName>
</protein>
<dbReference type="PROSITE" id="PS51084">
    <property type="entry name" value="HIT_2"/>
    <property type="match status" value="1"/>
</dbReference>
<dbReference type="SUPFAM" id="SSF54197">
    <property type="entry name" value="HIT-like"/>
    <property type="match status" value="1"/>
</dbReference>
<dbReference type="PANTHER" id="PTHR46243">
    <property type="entry name" value="BIS(5'-ADENOSYL)-TRIPHOSPHATASE"/>
    <property type="match status" value="1"/>
</dbReference>
<dbReference type="AlphaFoldDB" id="A0A183J5Z4"/>
<evidence type="ECO:0000259" key="2">
    <source>
        <dbReference type="PROSITE" id="PS51084"/>
    </source>
</evidence>
<reference evidence="5" key="1">
    <citation type="submission" date="2016-06" db="UniProtKB">
        <authorList>
            <consortium name="WormBaseParasite"/>
        </authorList>
    </citation>
    <scope>IDENTIFICATION</scope>
</reference>
<dbReference type="OrthoDB" id="680339at2759"/>
<dbReference type="PROSITE" id="PS00892">
    <property type="entry name" value="HIT_1"/>
    <property type="match status" value="1"/>
</dbReference>
<reference evidence="3 4" key="2">
    <citation type="submission" date="2018-11" db="EMBL/GenBank/DDBJ databases">
        <authorList>
            <consortium name="Pathogen Informatics"/>
        </authorList>
    </citation>
    <scope>NUCLEOTIDE SEQUENCE [LARGE SCALE GENOMIC DNA]</scope>
</reference>
<proteinExistence type="predicted"/>
<dbReference type="InterPro" id="IPR051884">
    <property type="entry name" value="Bis(5'-adenosyl)-TPase_reg"/>
</dbReference>
<dbReference type="InterPro" id="IPR019808">
    <property type="entry name" value="Histidine_triad_CS"/>
</dbReference>
<evidence type="ECO:0000313" key="3">
    <source>
        <dbReference type="EMBL" id="VDP38864.1"/>
    </source>
</evidence>
<dbReference type="Gene3D" id="3.30.428.10">
    <property type="entry name" value="HIT-like"/>
    <property type="match status" value="1"/>
</dbReference>
<dbReference type="WBParaSite" id="SBAD_0001167601-mRNA-1">
    <property type="protein sequence ID" value="SBAD_0001167601-mRNA-1"/>
    <property type="gene ID" value="SBAD_0001167601"/>
</dbReference>
<dbReference type="Proteomes" id="UP000270296">
    <property type="component" value="Unassembled WGS sequence"/>
</dbReference>
<feature type="domain" description="HIT" evidence="2">
    <location>
        <begin position="1"/>
        <end position="52"/>
    </location>
</feature>
<accession>A0A183J5Z4</accession>
<gene>
    <name evidence="3" type="ORF">SBAD_LOCUS11292</name>
</gene>
<dbReference type="GO" id="GO:0003824">
    <property type="term" value="F:catalytic activity"/>
    <property type="evidence" value="ECO:0007669"/>
    <property type="project" value="InterPro"/>
</dbReference>
<feature type="short sequence motif" description="Histidine triad motif" evidence="1">
    <location>
        <begin position="37"/>
        <end position="41"/>
    </location>
</feature>
<dbReference type="InterPro" id="IPR011146">
    <property type="entry name" value="HIT-like"/>
</dbReference>
<sequence>MFRAVQKVQKVLEKYYKVSSSSVVIQDGPHAGQTVRHVHVHILPRRPNDFPNNDEIYSEVSNHWLEKHDKKDSKEQWRELGDMSSEAAVYRRLINEYKDV</sequence>
<evidence type="ECO:0000313" key="5">
    <source>
        <dbReference type="WBParaSite" id="SBAD_0001167601-mRNA-1"/>
    </source>
</evidence>
<dbReference type="PANTHER" id="PTHR46243:SF1">
    <property type="entry name" value="BIS(5'-ADENOSYL)-TRIPHOSPHATASE"/>
    <property type="match status" value="1"/>
</dbReference>
<name>A0A183J5Z4_9BILA</name>
<organism evidence="5">
    <name type="scientific">Soboliphyme baturini</name>
    <dbReference type="NCBI Taxonomy" id="241478"/>
    <lineage>
        <taxon>Eukaryota</taxon>
        <taxon>Metazoa</taxon>
        <taxon>Ecdysozoa</taxon>
        <taxon>Nematoda</taxon>
        <taxon>Enoplea</taxon>
        <taxon>Dorylaimia</taxon>
        <taxon>Dioctophymatida</taxon>
        <taxon>Dioctophymatoidea</taxon>
        <taxon>Soboliphymatidae</taxon>
        <taxon>Soboliphyme</taxon>
    </lineage>
</organism>
<keyword evidence="4" id="KW-1185">Reference proteome</keyword>
<dbReference type="Pfam" id="PF01230">
    <property type="entry name" value="HIT"/>
    <property type="match status" value="1"/>
</dbReference>
<evidence type="ECO:0000256" key="1">
    <source>
        <dbReference type="PROSITE-ProRule" id="PRU00464"/>
    </source>
</evidence>
<dbReference type="InterPro" id="IPR036265">
    <property type="entry name" value="HIT-like_sf"/>
</dbReference>